<dbReference type="InterPro" id="IPR036864">
    <property type="entry name" value="Zn2-C6_fun-type_DNA-bd_sf"/>
</dbReference>
<keyword evidence="1" id="KW-0539">Nucleus</keyword>
<dbReference type="GeneID" id="87895659"/>
<feature type="compositionally biased region" description="Basic residues" evidence="2">
    <location>
        <begin position="200"/>
        <end position="213"/>
    </location>
</feature>
<dbReference type="InterPro" id="IPR001138">
    <property type="entry name" value="Zn2Cys6_DnaBD"/>
</dbReference>
<evidence type="ECO:0000313" key="4">
    <source>
        <dbReference type="Proteomes" id="UP001322138"/>
    </source>
</evidence>
<name>A0ABR0FP70_9PEZI</name>
<dbReference type="CDD" id="cd00067">
    <property type="entry name" value="GAL4"/>
    <property type="match status" value="1"/>
</dbReference>
<evidence type="ECO:0000256" key="2">
    <source>
        <dbReference type="SAM" id="MobiDB-lite"/>
    </source>
</evidence>
<dbReference type="Proteomes" id="UP001322138">
    <property type="component" value="Unassembled WGS sequence"/>
</dbReference>
<feature type="region of interest" description="Disordered" evidence="2">
    <location>
        <begin position="1"/>
        <end position="24"/>
    </location>
</feature>
<evidence type="ECO:0008006" key="5">
    <source>
        <dbReference type="Google" id="ProtNLM"/>
    </source>
</evidence>
<sequence length="693" mass="77470">MSGHGEGHAGPETNESDPGLAPSECFDSMFDFEQWEADQEVRWELHQDLQGLSSLANSGDEGLNITSLTPQSSSIDFDLEEPLRTTTPVSTIVPTTVSANIESLSCLGVPSWDFVSTPDHNSISLPSTHLVDSPDRASGTDGAEVPLRQQSLPSGYSGDYSNQTTGEHNAFSKDSSVERQSDAGVGVGSYVIRPKQSLPHSKKGSRTKSHRTISTKSTQLTTENVTSYDCFIAFRSILPRLDPQGTPCNHTEPDAQASSSMPRKGKRKPNTDEDRKKIKLVRRIGACLRCRIFKEACDENEPCGRCLIALANAKVFSLPCYREPLENVIAFRAGNSRAGKIRSEPISIRWAGDDISPRVVALSYPFKKQGAGAGLTVTIKCRKFVPYEWDVMEEPWSISPKKSIPMISTPFACYDDGASVAAVARYIEATKAALLDESLDGILDDMILLSTAEATRYCLKYRDSAVATAMNIRAASFFSRTKMIMTENNVLELPYFHNPHFLLNGGYPVPSMIDYQMDYMAITYMHGQMEVLVKQLKKLIFTKNQRKSWYEVYLTVFVLLQSLETVHARQIDIIRRYEPEGGEALSKARNIGTRMIDEWKYSARILIYHYRAVLKGMVPFAATWNEKHVAELRHDCGLDEEALQYARQMSGFIRTRFDSLRRLTKEGLDNDAVRPLAWIARLYIDDDVDSGKK</sequence>
<dbReference type="RefSeq" id="XP_062734752.1">
    <property type="nucleotide sequence ID" value="XM_062876177.1"/>
</dbReference>
<feature type="region of interest" description="Disordered" evidence="2">
    <location>
        <begin position="243"/>
        <end position="275"/>
    </location>
</feature>
<feature type="region of interest" description="Disordered" evidence="2">
    <location>
        <begin position="126"/>
        <end position="218"/>
    </location>
</feature>
<dbReference type="EMBL" id="JAFFGZ010000004">
    <property type="protein sequence ID" value="KAK4645776.1"/>
    <property type="molecule type" value="Genomic_DNA"/>
</dbReference>
<protein>
    <recommendedName>
        <fullName evidence="5">Zn(2)-C6 fungal-type domain-containing protein</fullName>
    </recommendedName>
</protein>
<proteinExistence type="predicted"/>
<organism evidence="3 4">
    <name type="scientific">Podospora bellae-mahoneyi</name>
    <dbReference type="NCBI Taxonomy" id="2093777"/>
    <lineage>
        <taxon>Eukaryota</taxon>
        <taxon>Fungi</taxon>
        <taxon>Dikarya</taxon>
        <taxon>Ascomycota</taxon>
        <taxon>Pezizomycotina</taxon>
        <taxon>Sordariomycetes</taxon>
        <taxon>Sordariomycetidae</taxon>
        <taxon>Sordariales</taxon>
        <taxon>Podosporaceae</taxon>
        <taxon>Podospora</taxon>
    </lineage>
</organism>
<dbReference type="SUPFAM" id="SSF57701">
    <property type="entry name" value="Zn2/Cys6 DNA-binding domain"/>
    <property type="match status" value="1"/>
</dbReference>
<dbReference type="InterPro" id="IPR052973">
    <property type="entry name" value="Fungal_sec-metab_reg_TF"/>
</dbReference>
<gene>
    <name evidence="3" type="ORF">QC761_204545</name>
</gene>
<feature type="compositionally biased region" description="Polar residues" evidence="2">
    <location>
        <begin position="148"/>
        <end position="167"/>
    </location>
</feature>
<dbReference type="PANTHER" id="PTHR35392">
    <property type="entry name" value="ZN(II)2CYS6 TRANSCRIPTION FACTOR (EUROFUNG)-RELATED-RELATED"/>
    <property type="match status" value="1"/>
</dbReference>
<evidence type="ECO:0000256" key="1">
    <source>
        <dbReference type="ARBA" id="ARBA00023242"/>
    </source>
</evidence>
<keyword evidence="4" id="KW-1185">Reference proteome</keyword>
<evidence type="ECO:0000313" key="3">
    <source>
        <dbReference type="EMBL" id="KAK4645776.1"/>
    </source>
</evidence>
<dbReference type="PANTHER" id="PTHR35392:SF3">
    <property type="entry name" value="ZN(2)-C6 FUNGAL-TYPE DOMAIN-CONTAINING PROTEIN"/>
    <property type="match status" value="1"/>
</dbReference>
<reference evidence="3 4" key="1">
    <citation type="journal article" date="2023" name="bioRxiv">
        <title>High-quality genome assemblies of four members of thePodospora anserinaspecies complex.</title>
        <authorList>
            <person name="Ament-Velasquez S.L."/>
            <person name="Vogan A.A."/>
            <person name="Wallerman O."/>
            <person name="Hartmann F."/>
            <person name="Gautier V."/>
            <person name="Silar P."/>
            <person name="Giraud T."/>
            <person name="Johannesson H."/>
        </authorList>
    </citation>
    <scope>NUCLEOTIDE SEQUENCE [LARGE SCALE GENOMIC DNA]</scope>
    <source>
        <strain evidence="3 4">CBS 112042</strain>
    </source>
</reference>
<accession>A0ABR0FP70</accession>
<comment type="caution">
    <text evidence="3">The sequence shown here is derived from an EMBL/GenBank/DDBJ whole genome shotgun (WGS) entry which is preliminary data.</text>
</comment>